<organism evidence="2 3">
    <name type="scientific">Gymnopus androsaceus JB14</name>
    <dbReference type="NCBI Taxonomy" id="1447944"/>
    <lineage>
        <taxon>Eukaryota</taxon>
        <taxon>Fungi</taxon>
        <taxon>Dikarya</taxon>
        <taxon>Basidiomycota</taxon>
        <taxon>Agaricomycotina</taxon>
        <taxon>Agaricomycetes</taxon>
        <taxon>Agaricomycetidae</taxon>
        <taxon>Agaricales</taxon>
        <taxon>Marasmiineae</taxon>
        <taxon>Omphalotaceae</taxon>
        <taxon>Gymnopus</taxon>
    </lineage>
</organism>
<protein>
    <submittedName>
        <fullName evidence="2">Uncharacterized protein</fullName>
    </submittedName>
</protein>
<dbReference type="Proteomes" id="UP000799118">
    <property type="component" value="Unassembled WGS sequence"/>
</dbReference>
<proteinExistence type="predicted"/>
<dbReference type="OrthoDB" id="2758521at2759"/>
<reference evidence="2" key="1">
    <citation type="journal article" date="2019" name="Environ. Microbiol.">
        <title>Fungal ecological strategies reflected in gene transcription - a case study of two litter decomposers.</title>
        <authorList>
            <person name="Barbi F."/>
            <person name="Kohler A."/>
            <person name="Barry K."/>
            <person name="Baskaran P."/>
            <person name="Daum C."/>
            <person name="Fauchery L."/>
            <person name="Ihrmark K."/>
            <person name="Kuo A."/>
            <person name="LaButti K."/>
            <person name="Lipzen A."/>
            <person name="Morin E."/>
            <person name="Grigoriev I.V."/>
            <person name="Henrissat B."/>
            <person name="Lindahl B."/>
            <person name="Martin F."/>
        </authorList>
    </citation>
    <scope>NUCLEOTIDE SEQUENCE</scope>
    <source>
        <strain evidence="2">JB14</strain>
    </source>
</reference>
<keyword evidence="1" id="KW-0812">Transmembrane</keyword>
<keyword evidence="1" id="KW-1133">Transmembrane helix</keyword>
<accession>A0A6A4GJJ3</accession>
<dbReference type="EMBL" id="ML769962">
    <property type="protein sequence ID" value="KAE9385626.1"/>
    <property type="molecule type" value="Genomic_DNA"/>
</dbReference>
<feature type="transmembrane region" description="Helical" evidence="1">
    <location>
        <begin position="6"/>
        <end position="26"/>
    </location>
</feature>
<gene>
    <name evidence="2" type="ORF">BT96DRAFT_892021</name>
</gene>
<dbReference type="AlphaFoldDB" id="A0A6A4GJJ3"/>
<evidence type="ECO:0000256" key="1">
    <source>
        <dbReference type="SAM" id="Phobius"/>
    </source>
</evidence>
<keyword evidence="1" id="KW-0472">Membrane</keyword>
<keyword evidence="3" id="KW-1185">Reference proteome</keyword>
<sequence length="184" mass="20868">MTPRCLPLYLRIFALIIASYPFIGLAQTEFRYIDDQYGDSVSGAIPTYEPSGEWQNGSTCTGCAIRPDAKQAFLGSWHDSTYSVGEYLRSVQFNFTGTSLDVFCILPNLLNNDVITTYNLTFNLDNQTLLQTFEHESDYTNIFLYNYSVLSLSSLTPVHHTFTMLMTTGENSSNTLQFDYARYT</sequence>
<evidence type="ECO:0000313" key="3">
    <source>
        <dbReference type="Proteomes" id="UP000799118"/>
    </source>
</evidence>
<evidence type="ECO:0000313" key="2">
    <source>
        <dbReference type="EMBL" id="KAE9385626.1"/>
    </source>
</evidence>
<name>A0A6A4GJJ3_9AGAR</name>